<feature type="domain" description="Carboxymuconolactone decarboxylase-like" evidence="1">
    <location>
        <begin position="53"/>
        <end position="127"/>
    </location>
</feature>
<dbReference type="InterPro" id="IPR029032">
    <property type="entry name" value="AhpD-like"/>
</dbReference>
<proteinExistence type="predicted"/>
<evidence type="ECO:0000313" key="2">
    <source>
        <dbReference type="EMBL" id="MST34848.1"/>
    </source>
</evidence>
<dbReference type="PANTHER" id="PTHR34846">
    <property type="entry name" value="4-CARBOXYMUCONOLACTONE DECARBOXYLASE FAMILY PROTEIN (AFU_ORTHOLOGUE AFUA_6G11590)"/>
    <property type="match status" value="1"/>
</dbReference>
<dbReference type="PANTHER" id="PTHR34846:SF11">
    <property type="entry name" value="4-CARBOXYMUCONOLACTONE DECARBOXYLASE FAMILY PROTEIN (AFU_ORTHOLOGUE AFUA_6G11590)"/>
    <property type="match status" value="1"/>
</dbReference>
<dbReference type="EMBL" id="WJHE01001253">
    <property type="protein sequence ID" value="MST34848.1"/>
    <property type="molecule type" value="Genomic_DNA"/>
</dbReference>
<dbReference type="Pfam" id="PF02627">
    <property type="entry name" value="CMD"/>
    <property type="match status" value="1"/>
</dbReference>
<evidence type="ECO:0000313" key="3">
    <source>
        <dbReference type="Proteomes" id="UP000437736"/>
    </source>
</evidence>
<evidence type="ECO:0000259" key="1">
    <source>
        <dbReference type="Pfam" id="PF02627"/>
    </source>
</evidence>
<sequence>MAATVPRPTGRDLRVAVPLHQELLPDVEDLFGHLPPLNVTRMFANTGDMAAPVLGFVRAVFTAEGVDPRLREILTLRTAWILSVPYEWEANVPMARNVGVTDADITSIATDGPVTGLDATANLIYRATDEITNDVAVSDLTLQELLDVFGPTLTTKYILEISWFNLLSRFLASTRVPIDQGAPTSDRSSPV</sequence>
<dbReference type="InterPro" id="IPR003779">
    <property type="entry name" value="CMD-like"/>
</dbReference>
<accession>A0ABW9QYS4</accession>
<dbReference type="Proteomes" id="UP000437736">
    <property type="component" value="Unassembled WGS sequence"/>
</dbReference>
<dbReference type="Gene3D" id="1.20.1290.10">
    <property type="entry name" value="AhpD-like"/>
    <property type="match status" value="1"/>
</dbReference>
<protein>
    <recommendedName>
        <fullName evidence="1">Carboxymuconolactone decarboxylase-like domain-containing protein</fullName>
    </recommendedName>
</protein>
<gene>
    <name evidence="2" type="ORF">GHK86_19240</name>
</gene>
<organism evidence="2 3">
    <name type="scientific">Acidiferrimicrobium australe</name>
    <dbReference type="NCBI Taxonomy" id="2664430"/>
    <lineage>
        <taxon>Bacteria</taxon>
        <taxon>Bacillati</taxon>
        <taxon>Actinomycetota</taxon>
        <taxon>Acidimicrobiia</taxon>
        <taxon>Acidimicrobiales</taxon>
        <taxon>Acidimicrobiaceae</taxon>
        <taxon>Acidiferrimicrobium</taxon>
    </lineage>
</organism>
<comment type="caution">
    <text evidence="2">The sequence shown here is derived from an EMBL/GenBank/DDBJ whole genome shotgun (WGS) entry which is preliminary data.</text>
</comment>
<reference evidence="2 3" key="1">
    <citation type="submission" date="2019-11" db="EMBL/GenBank/DDBJ databases">
        <title>Acidiferrimicrobium australis gen. nov., sp. nov., an acidophilic and obligately heterotrophic, member of the Actinobacteria that catalyses dissimilatory oxido- reduction of iron isolated from metal-rich acidic water in Chile.</title>
        <authorList>
            <person name="Gonzalez D."/>
            <person name="Huber K."/>
            <person name="Hedrich S."/>
            <person name="Rojas-Villalobos C."/>
            <person name="Quatrini R."/>
            <person name="Dinamarca M.A."/>
            <person name="Schwarz A."/>
            <person name="Canales C."/>
            <person name="Nancucheo I."/>
        </authorList>
    </citation>
    <scope>NUCLEOTIDE SEQUENCE [LARGE SCALE GENOMIC DNA]</scope>
    <source>
        <strain evidence="2 3">USS-CCA1</strain>
    </source>
</reference>
<name>A0ABW9QYS4_9ACTN</name>
<keyword evidence="3" id="KW-1185">Reference proteome</keyword>
<dbReference type="SUPFAM" id="SSF69118">
    <property type="entry name" value="AhpD-like"/>
    <property type="match status" value="1"/>
</dbReference>